<dbReference type="RefSeq" id="WP_284381944.1">
    <property type="nucleotide sequence ID" value="NZ_BSNM01000015.1"/>
</dbReference>
<evidence type="ECO:0000313" key="2">
    <source>
        <dbReference type="Proteomes" id="UP001161389"/>
    </source>
</evidence>
<gene>
    <name evidence="1" type="primary">holC</name>
    <name evidence="1" type="ORF">GCM10007876_25690</name>
</gene>
<dbReference type="Proteomes" id="UP001161389">
    <property type="component" value="Unassembled WGS sequence"/>
</dbReference>
<dbReference type="Pfam" id="PF04364">
    <property type="entry name" value="DNA_pol3_chi"/>
    <property type="match status" value="1"/>
</dbReference>
<name>A0AA37SC76_9GAMM</name>
<dbReference type="GO" id="GO:0003677">
    <property type="term" value="F:DNA binding"/>
    <property type="evidence" value="ECO:0007669"/>
    <property type="project" value="InterPro"/>
</dbReference>
<keyword evidence="2" id="KW-1185">Reference proteome</keyword>
<organism evidence="1 2">
    <name type="scientific">Litoribrevibacter albus</name>
    <dbReference type="NCBI Taxonomy" id="1473156"/>
    <lineage>
        <taxon>Bacteria</taxon>
        <taxon>Pseudomonadati</taxon>
        <taxon>Pseudomonadota</taxon>
        <taxon>Gammaproteobacteria</taxon>
        <taxon>Oceanospirillales</taxon>
        <taxon>Oceanospirillaceae</taxon>
        <taxon>Litoribrevibacter</taxon>
    </lineage>
</organism>
<dbReference type="InterPro" id="IPR036768">
    <property type="entry name" value="PolIII_chi_sf"/>
</dbReference>
<comment type="caution">
    <text evidence="1">The sequence shown here is derived from an EMBL/GenBank/DDBJ whole genome shotgun (WGS) entry which is preliminary data.</text>
</comment>
<reference evidence="1" key="1">
    <citation type="journal article" date="2014" name="Int. J. Syst. Evol. Microbiol.">
        <title>Complete genome sequence of Corynebacterium casei LMG S-19264T (=DSM 44701T), isolated from a smear-ripened cheese.</title>
        <authorList>
            <consortium name="US DOE Joint Genome Institute (JGI-PGF)"/>
            <person name="Walter F."/>
            <person name="Albersmeier A."/>
            <person name="Kalinowski J."/>
            <person name="Ruckert C."/>
        </authorList>
    </citation>
    <scope>NUCLEOTIDE SEQUENCE</scope>
    <source>
        <strain evidence="1">NBRC 110071</strain>
    </source>
</reference>
<accession>A0AA37SC76</accession>
<dbReference type="GO" id="GO:0032298">
    <property type="term" value="P:positive regulation of DNA-templated DNA replication initiation"/>
    <property type="evidence" value="ECO:0007669"/>
    <property type="project" value="TreeGrafter"/>
</dbReference>
<dbReference type="GO" id="GO:0006260">
    <property type="term" value="P:DNA replication"/>
    <property type="evidence" value="ECO:0007669"/>
    <property type="project" value="InterPro"/>
</dbReference>
<dbReference type="PANTHER" id="PTHR38767">
    <property type="entry name" value="DNA POLYMERASE III SUBUNIT CHI"/>
    <property type="match status" value="1"/>
</dbReference>
<dbReference type="InterPro" id="IPR007459">
    <property type="entry name" value="DNA_pol3_chi"/>
</dbReference>
<dbReference type="Gene3D" id="3.40.50.10110">
    <property type="entry name" value="DNA polymerase III subunit chi"/>
    <property type="match status" value="1"/>
</dbReference>
<dbReference type="AlphaFoldDB" id="A0AA37SC76"/>
<proteinExistence type="predicted"/>
<reference evidence="1" key="2">
    <citation type="submission" date="2023-01" db="EMBL/GenBank/DDBJ databases">
        <title>Draft genome sequence of Litoribrevibacter albus strain NBRC 110071.</title>
        <authorList>
            <person name="Sun Q."/>
            <person name="Mori K."/>
        </authorList>
    </citation>
    <scope>NUCLEOTIDE SEQUENCE</scope>
    <source>
        <strain evidence="1">NBRC 110071</strain>
    </source>
</reference>
<evidence type="ECO:0000313" key="1">
    <source>
        <dbReference type="EMBL" id="GLQ32090.1"/>
    </source>
</evidence>
<sequence>MTRIDFYIIPQDQLDHIFSFTCRLAEKAFQHDHKVTIKVNSEDEAQMLDDLLWRFKPESFLPHVKQTDTEEAPIRIVWDDLGTDYEVLINLSDEVPLEFTRFQRVTQIASQHPEQRAKSREHYKFYKERGYPLHNHDLRKR</sequence>
<dbReference type="SUPFAM" id="SSF102400">
    <property type="entry name" value="DNA polymerase III chi subunit"/>
    <property type="match status" value="1"/>
</dbReference>
<dbReference type="EMBL" id="BSNM01000015">
    <property type="protein sequence ID" value="GLQ32090.1"/>
    <property type="molecule type" value="Genomic_DNA"/>
</dbReference>
<dbReference type="GO" id="GO:0003887">
    <property type="term" value="F:DNA-directed DNA polymerase activity"/>
    <property type="evidence" value="ECO:0007669"/>
    <property type="project" value="InterPro"/>
</dbReference>
<dbReference type="PANTHER" id="PTHR38767:SF1">
    <property type="entry name" value="DNA POLYMERASE III SUBUNIT CHI"/>
    <property type="match status" value="1"/>
</dbReference>
<protein>
    <submittedName>
        <fullName evidence="1">DNA polymerase III subunit chi</fullName>
    </submittedName>
</protein>